<dbReference type="EMBL" id="CP055905">
    <property type="protein sequence ID" value="QMR42911.1"/>
    <property type="molecule type" value="Genomic_DNA"/>
</dbReference>
<dbReference type="Pfam" id="PF14348">
    <property type="entry name" value="DtrJ-like"/>
    <property type="match status" value="1"/>
</dbReference>
<proteinExistence type="predicted"/>
<dbReference type="AlphaFoldDB" id="A0AAP9R1I0"/>
<name>A0AAP9R1I0_KLEAE</name>
<evidence type="ECO:0000313" key="3">
    <source>
        <dbReference type="Proteomes" id="UP000514462"/>
    </source>
</evidence>
<reference evidence="3" key="1">
    <citation type="submission" date="2020-06" db="EMBL/GenBank/DDBJ databases">
        <title>REHAB project genomes.</title>
        <authorList>
            <person name="Shaw L.P."/>
        </authorList>
    </citation>
    <scope>NUCLEOTIDE SEQUENCE [LARGE SCALE GENOMIC DNA]</scope>
    <source>
        <strain evidence="3">RHBSTW-00938</strain>
        <plasmid evidence="3">prhbstw-00938_2</plasmid>
    </source>
</reference>
<feature type="transmembrane region" description="Helical" evidence="1">
    <location>
        <begin position="151"/>
        <end position="181"/>
    </location>
</feature>
<keyword evidence="2" id="KW-0614">Plasmid</keyword>
<dbReference type="Proteomes" id="UP000514462">
    <property type="component" value="Plasmid pRHBSTW-00938_2"/>
</dbReference>
<keyword evidence="1" id="KW-0812">Transmembrane</keyword>
<evidence type="ECO:0000313" key="2">
    <source>
        <dbReference type="EMBL" id="QMR42911.1"/>
    </source>
</evidence>
<evidence type="ECO:0000256" key="1">
    <source>
        <dbReference type="SAM" id="Phobius"/>
    </source>
</evidence>
<keyword evidence="1" id="KW-1133">Transmembrane helix</keyword>
<dbReference type="RefSeq" id="WP_182015683.1">
    <property type="nucleotide sequence ID" value="NZ_CP055905.1"/>
</dbReference>
<feature type="transmembrane region" description="Helical" evidence="1">
    <location>
        <begin position="24"/>
        <end position="50"/>
    </location>
</feature>
<feature type="transmembrane region" description="Helical" evidence="1">
    <location>
        <begin position="233"/>
        <end position="252"/>
    </location>
</feature>
<dbReference type="InterPro" id="IPR022266">
    <property type="entry name" value="DtrJ-like"/>
</dbReference>
<geneLocation type="plasmid" evidence="3">
    <name>prhbstw-00938_2</name>
</geneLocation>
<sequence>MAEPRSGNDPRQPAQQQPPKKHGLLYNLLWGWPWALVGILLASLFFSLLIEWAGMMFLWPDAGATHSEQVMNTELGWLSTEFTRSLMLSHPSVTLVQWVTQAYQWAFVDSGFTGWISHQYSTQLTSHNAITRETGRWSAWLAAETKDYLQAAVWVTIITLIRATILVLSVPLFVLVLLVSLTEGLGRRDLRRYGAAYESSFVYHRAKALVKPALYIPCMLYLSWPTAVYPNLLLLPAAILFGLAVTVTVASFKKYL</sequence>
<gene>
    <name evidence="2" type="ORF">HV331_25700</name>
</gene>
<accession>A0AAP9R1I0</accession>
<keyword evidence="1" id="KW-0472">Membrane</keyword>
<dbReference type="NCBIfam" id="TIGR03747">
    <property type="entry name" value="conj_TIGR03747"/>
    <property type="match status" value="1"/>
</dbReference>
<organism evidence="2 3">
    <name type="scientific">Klebsiella aerogenes</name>
    <name type="common">Enterobacter aerogenes</name>
    <dbReference type="NCBI Taxonomy" id="548"/>
    <lineage>
        <taxon>Bacteria</taxon>
        <taxon>Pseudomonadati</taxon>
        <taxon>Pseudomonadota</taxon>
        <taxon>Gammaproteobacteria</taxon>
        <taxon>Enterobacterales</taxon>
        <taxon>Enterobacteriaceae</taxon>
        <taxon>Klebsiella/Raoultella group</taxon>
        <taxon>Klebsiella</taxon>
    </lineage>
</organism>
<protein>
    <submittedName>
        <fullName evidence="2">TIGR03747 family integrating conjugative element membrane protein</fullName>
    </submittedName>
</protein>